<gene>
    <name evidence="1" type="ORF">GCM10011320_18910</name>
</gene>
<reference evidence="1" key="1">
    <citation type="journal article" date="2014" name="Int. J. Syst. Evol. Microbiol.">
        <title>Complete genome sequence of Corynebacterium casei LMG S-19264T (=DSM 44701T), isolated from a smear-ripened cheese.</title>
        <authorList>
            <consortium name="US DOE Joint Genome Institute (JGI-PGF)"/>
            <person name="Walter F."/>
            <person name="Albersmeier A."/>
            <person name="Kalinowski J."/>
            <person name="Ruckert C."/>
        </authorList>
    </citation>
    <scope>NUCLEOTIDE SEQUENCE</scope>
    <source>
        <strain evidence="1">CGMCC 1.3617</strain>
    </source>
</reference>
<organism evidence="1 2">
    <name type="scientific">Neoroseomonas lacus</name>
    <dbReference type="NCBI Taxonomy" id="287609"/>
    <lineage>
        <taxon>Bacteria</taxon>
        <taxon>Pseudomonadati</taxon>
        <taxon>Pseudomonadota</taxon>
        <taxon>Alphaproteobacteria</taxon>
        <taxon>Acetobacterales</taxon>
        <taxon>Acetobacteraceae</taxon>
        <taxon>Neoroseomonas</taxon>
    </lineage>
</organism>
<dbReference type="EMBL" id="BMKW01000004">
    <property type="protein sequence ID" value="GGJ11941.1"/>
    <property type="molecule type" value="Genomic_DNA"/>
</dbReference>
<evidence type="ECO:0000313" key="1">
    <source>
        <dbReference type="EMBL" id="GGJ11941.1"/>
    </source>
</evidence>
<dbReference type="AlphaFoldDB" id="A0A917NMG0"/>
<dbReference type="RefSeq" id="WP_188966796.1">
    <property type="nucleotide sequence ID" value="NZ_BMKW01000004.1"/>
</dbReference>
<protein>
    <recommendedName>
        <fullName evidence="3">Flagellar assembly protein FliH/Type III secretion system HrpE domain-containing protein</fullName>
    </recommendedName>
</protein>
<comment type="caution">
    <text evidence="1">The sequence shown here is derived from an EMBL/GenBank/DDBJ whole genome shotgun (WGS) entry which is preliminary data.</text>
</comment>
<dbReference type="Proteomes" id="UP000661507">
    <property type="component" value="Unassembled WGS sequence"/>
</dbReference>
<accession>A0A917NMG0</accession>
<name>A0A917NMG0_9PROT</name>
<evidence type="ECO:0008006" key="3">
    <source>
        <dbReference type="Google" id="ProtNLM"/>
    </source>
</evidence>
<sequence length="213" mass="22025">MPDTFTPHAVEPGPRPFMPTLLVAALDAARREAEAPPPPPAAPPIEPLLAQARRDGFADGLAEGLRRAAESRETAATRAIEGAVEALRLGHGAARAAAEAVAQDLARLVLSMLDAALPGLTSEHGAPLAAAFARRVAPVLESVPEARLLVPQGLGDAVRALLGASTITVEEDATLPPGDARATWRGGGATLELAARRREIHRVLESSGLGPKE</sequence>
<keyword evidence="2" id="KW-1185">Reference proteome</keyword>
<proteinExistence type="predicted"/>
<reference evidence="1" key="2">
    <citation type="submission" date="2020-09" db="EMBL/GenBank/DDBJ databases">
        <authorList>
            <person name="Sun Q."/>
            <person name="Zhou Y."/>
        </authorList>
    </citation>
    <scope>NUCLEOTIDE SEQUENCE</scope>
    <source>
        <strain evidence="1">CGMCC 1.3617</strain>
    </source>
</reference>
<evidence type="ECO:0000313" key="2">
    <source>
        <dbReference type="Proteomes" id="UP000661507"/>
    </source>
</evidence>